<gene>
    <name evidence="4" type="ORF">A6A04_10860</name>
</gene>
<dbReference type="Pfam" id="PF04454">
    <property type="entry name" value="Linocin_M18"/>
    <property type="match status" value="1"/>
</dbReference>
<dbReference type="Gene3D" id="3.30.2400.30">
    <property type="match status" value="1"/>
</dbReference>
<dbReference type="PANTHER" id="PTHR37165:SF1">
    <property type="entry name" value="TYPE 1 ENCAPSULIN SHELL PROTEIN"/>
    <property type="match status" value="1"/>
</dbReference>
<reference evidence="4 5" key="1">
    <citation type="submission" date="2016-04" db="EMBL/GenBank/DDBJ databases">
        <title>Draft genome sequence of freshwater magnetotactic bacteria Magnetospirillum marisnigri SP-1 and Magnetospirillum moscoviense BB-1.</title>
        <authorList>
            <person name="Koziaeva V."/>
            <person name="Dziuba M.V."/>
            <person name="Ivanov T.M."/>
            <person name="Kuznetsov B."/>
            <person name="Grouzdev D.S."/>
        </authorList>
    </citation>
    <scope>NUCLEOTIDE SEQUENCE [LARGE SCALE GENOMIC DNA]</scope>
    <source>
        <strain evidence="4 5">SP-1</strain>
    </source>
</reference>
<dbReference type="GO" id="GO:0140737">
    <property type="term" value="C:encapsulin nanocompartment"/>
    <property type="evidence" value="ECO:0007669"/>
    <property type="project" value="UniProtKB-SubCell"/>
</dbReference>
<evidence type="ECO:0000256" key="1">
    <source>
        <dbReference type="ARBA" id="ARBA00033738"/>
    </source>
</evidence>
<dbReference type="EMBL" id="LWQT01000020">
    <property type="protein sequence ID" value="OAN55165.1"/>
    <property type="molecule type" value="Genomic_DNA"/>
</dbReference>
<evidence type="ECO:0000313" key="5">
    <source>
        <dbReference type="Proteomes" id="UP000078428"/>
    </source>
</evidence>
<dbReference type="AlphaFoldDB" id="A0A178MYR3"/>
<accession>A0A178MYR3</accession>
<dbReference type="OrthoDB" id="2922at2"/>
<dbReference type="NCBIfam" id="NF041155">
    <property type="entry name" value="encap_f1"/>
    <property type="match status" value="1"/>
</dbReference>
<dbReference type="InterPro" id="IPR007544">
    <property type="entry name" value="ENCAP"/>
</dbReference>
<sequence length="276" mass="29913">MNTLFRELAPVTTAAWHEIEKEAKRTLMEMLGARRVVDFIGPLGLATSAIGTGRMATISGAPNGTVEAHLRQSQPLVEIRVPFEMARTEIAAIDRGAKAPNLDSLIEAARKIAIAEDVAVFHGYSEAHIRGICEIDPGETLSLGDDCEAYPAIITRAVTRLRLAGIGGPYAVALGERCYTDLIETTKAGYPILEHIGRIVEGPIVWAPGLDGAVVISLRGGDFELVVGRDISIGYLDHDAKRVRLYFEESFTFRVLSPQAAVPLLHGTQTEQRSTK</sequence>
<comment type="subcellular location">
    <subcellularLocation>
        <location evidence="1">Encapsulin nanocompartment</location>
    </subcellularLocation>
</comment>
<dbReference type="PANTHER" id="PTHR37165">
    <property type="entry name" value="PEPTIDASE U56 FAMILY"/>
    <property type="match status" value="1"/>
</dbReference>
<protein>
    <submittedName>
        <fullName evidence="4">Bacteriocin</fullName>
    </submittedName>
</protein>
<name>A0A178MYR3_9PROT</name>
<dbReference type="RefSeq" id="WP_068489351.1">
    <property type="nucleotide sequence ID" value="NZ_LWQT01000020.1"/>
</dbReference>
<evidence type="ECO:0000313" key="4">
    <source>
        <dbReference type="EMBL" id="OAN55165.1"/>
    </source>
</evidence>
<dbReference type="Gene3D" id="3.30.2320.10">
    <property type="entry name" value="hypothetical protein PF0899 domain"/>
    <property type="match status" value="1"/>
</dbReference>
<keyword evidence="5" id="KW-1185">Reference proteome</keyword>
<dbReference type="PIRSF" id="PIRSF019254">
    <property type="entry name" value="CFP29"/>
    <property type="match status" value="1"/>
</dbReference>
<proteinExistence type="inferred from homology"/>
<comment type="similarity">
    <text evidence="2">Belongs to the encapsulin family. Family 1 subfamily.</text>
</comment>
<dbReference type="Proteomes" id="UP000078428">
    <property type="component" value="Unassembled WGS sequence"/>
</dbReference>
<dbReference type="InterPro" id="IPR051429">
    <property type="entry name" value="Encapsulin_nc"/>
</dbReference>
<dbReference type="STRING" id="1285242.A6A04_10860"/>
<evidence type="ECO:0000256" key="3">
    <source>
        <dbReference type="ARBA" id="ARBA00033787"/>
    </source>
</evidence>
<keyword evidence="3" id="KW-1284">Encapsulin nanocompartment</keyword>
<comment type="caution">
    <text evidence="4">The sequence shown here is derived from an EMBL/GenBank/DDBJ whole genome shotgun (WGS) entry which is preliminary data.</text>
</comment>
<organism evidence="4 5">
    <name type="scientific">Paramagnetospirillum marisnigri</name>
    <dbReference type="NCBI Taxonomy" id="1285242"/>
    <lineage>
        <taxon>Bacteria</taxon>
        <taxon>Pseudomonadati</taxon>
        <taxon>Pseudomonadota</taxon>
        <taxon>Alphaproteobacteria</taxon>
        <taxon>Rhodospirillales</taxon>
        <taxon>Magnetospirillaceae</taxon>
        <taxon>Paramagnetospirillum</taxon>
    </lineage>
</organism>
<evidence type="ECO:0000256" key="2">
    <source>
        <dbReference type="ARBA" id="ARBA00033743"/>
    </source>
</evidence>